<feature type="transmembrane region" description="Helical" evidence="7">
    <location>
        <begin position="73"/>
        <end position="94"/>
    </location>
</feature>
<gene>
    <name evidence="9" type="ORF">SAMN05421799_102340</name>
</gene>
<dbReference type="Gene3D" id="1.10.3720.10">
    <property type="entry name" value="MetI-like"/>
    <property type="match status" value="1"/>
</dbReference>
<evidence type="ECO:0000256" key="1">
    <source>
        <dbReference type="ARBA" id="ARBA00004651"/>
    </source>
</evidence>
<dbReference type="Proteomes" id="UP000186156">
    <property type="component" value="Unassembled WGS sequence"/>
</dbReference>
<keyword evidence="6 7" id="KW-0472">Membrane</keyword>
<comment type="subcellular location">
    <subcellularLocation>
        <location evidence="1 7">Cell membrane</location>
        <topology evidence="1 7">Multi-pass membrane protein</topology>
    </subcellularLocation>
</comment>
<dbReference type="OrthoDB" id="59172at2"/>
<dbReference type="RefSeq" id="WP_076345294.1">
    <property type="nucleotide sequence ID" value="NZ_FTOO01000002.1"/>
</dbReference>
<dbReference type="PROSITE" id="PS50928">
    <property type="entry name" value="ABC_TM1"/>
    <property type="match status" value="1"/>
</dbReference>
<dbReference type="GO" id="GO:0055085">
    <property type="term" value="P:transmembrane transport"/>
    <property type="evidence" value="ECO:0007669"/>
    <property type="project" value="InterPro"/>
</dbReference>
<evidence type="ECO:0000256" key="5">
    <source>
        <dbReference type="ARBA" id="ARBA00022989"/>
    </source>
</evidence>
<dbReference type="PANTHER" id="PTHR30193">
    <property type="entry name" value="ABC TRANSPORTER PERMEASE PROTEIN"/>
    <property type="match status" value="1"/>
</dbReference>
<feature type="transmembrane region" description="Helical" evidence="7">
    <location>
        <begin position="200"/>
        <end position="222"/>
    </location>
</feature>
<dbReference type="Pfam" id="PF00528">
    <property type="entry name" value="BPD_transp_1"/>
    <property type="match status" value="1"/>
</dbReference>
<dbReference type="EMBL" id="FTOO01000002">
    <property type="protein sequence ID" value="SIS67608.1"/>
    <property type="molecule type" value="Genomic_DNA"/>
</dbReference>
<reference evidence="10" key="1">
    <citation type="submission" date="2017-01" db="EMBL/GenBank/DDBJ databases">
        <authorList>
            <person name="Varghese N."/>
            <person name="Submissions S."/>
        </authorList>
    </citation>
    <scope>NUCLEOTIDE SEQUENCE [LARGE SCALE GENOMIC DNA]</scope>
    <source>
        <strain evidence="10">DSM 16176</strain>
    </source>
</reference>
<dbReference type="SUPFAM" id="SSF161098">
    <property type="entry name" value="MetI-like"/>
    <property type="match status" value="1"/>
</dbReference>
<dbReference type="InterPro" id="IPR051393">
    <property type="entry name" value="ABC_transporter_permease"/>
</dbReference>
<evidence type="ECO:0000256" key="7">
    <source>
        <dbReference type="RuleBase" id="RU363032"/>
    </source>
</evidence>
<proteinExistence type="inferred from homology"/>
<evidence type="ECO:0000259" key="8">
    <source>
        <dbReference type="PROSITE" id="PS50928"/>
    </source>
</evidence>
<feature type="transmembrane region" description="Helical" evidence="7">
    <location>
        <begin position="106"/>
        <end position="126"/>
    </location>
</feature>
<dbReference type="STRING" id="252246.SAMN05421799_102340"/>
<protein>
    <submittedName>
        <fullName evidence="9">Carbohydrate ABC transporter membrane protein 1, CUT1 family</fullName>
    </submittedName>
</protein>
<dbReference type="GO" id="GO:0005886">
    <property type="term" value="C:plasma membrane"/>
    <property type="evidence" value="ECO:0007669"/>
    <property type="project" value="UniProtKB-SubCell"/>
</dbReference>
<evidence type="ECO:0000313" key="10">
    <source>
        <dbReference type="Proteomes" id="UP000186156"/>
    </source>
</evidence>
<feature type="transmembrane region" description="Helical" evidence="7">
    <location>
        <begin position="12"/>
        <end position="31"/>
    </location>
</feature>
<keyword evidence="10" id="KW-1185">Reference proteome</keyword>
<dbReference type="InterPro" id="IPR000515">
    <property type="entry name" value="MetI-like"/>
</dbReference>
<name>A0A1N7L184_9BACL</name>
<keyword evidence="4 7" id="KW-0812">Transmembrane</keyword>
<sequence length="294" mass="33725">MTLKARRTLTAYLMLFPTLLLLAVFTLYPIVESFIISFFHWDMISPHKQFVGFQNYVQIFEDPLFHRAVVNTLLFVVLYVPIAMALGLAVALLLNAKIRLRGLFRTAIFLPYVTSIAATGIIWQWIFNDQFGLLNYLLRLVGIHGPDWLNTPQDTMVCLVTLSVWQSLGYVAVLFLAGLQNISREYYEAARVDGAHGWRLFRHVTWPLLSPTTFFVLLMSTIEAFKVFLPVYVLYGATDGPNDSGLTMLYYMFTEGFSDYRMGYASASAYILFIIILACTLLQMTLQRRVHYDM</sequence>
<feature type="domain" description="ABC transmembrane type-1" evidence="8">
    <location>
        <begin position="69"/>
        <end position="283"/>
    </location>
</feature>
<evidence type="ECO:0000256" key="6">
    <source>
        <dbReference type="ARBA" id="ARBA00023136"/>
    </source>
</evidence>
<comment type="similarity">
    <text evidence="7">Belongs to the binding-protein-dependent transport system permease family.</text>
</comment>
<keyword evidence="2 7" id="KW-0813">Transport</keyword>
<dbReference type="AlphaFoldDB" id="A0A1N7L184"/>
<evidence type="ECO:0000256" key="2">
    <source>
        <dbReference type="ARBA" id="ARBA00022448"/>
    </source>
</evidence>
<organism evidence="9 10">
    <name type="scientific">Alicyclobacillus vulcanalis</name>
    <dbReference type="NCBI Taxonomy" id="252246"/>
    <lineage>
        <taxon>Bacteria</taxon>
        <taxon>Bacillati</taxon>
        <taxon>Bacillota</taxon>
        <taxon>Bacilli</taxon>
        <taxon>Bacillales</taxon>
        <taxon>Alicyclobacillaceae</taxon>
        <taxon>Alicyclobacillus</taxon>
    </lineage>
</organism>
<dbReference type="CDD" id="cd06261">
    <property type="entry name" value="TM_PBP2"/>
    <property type="match status" value="1"/>
</dbReference>
<accession>A0A1N7L184</accession>
<evidence type="ECO:0000256" key="4">
    <source>
        <dbReference type="ARBA" id="ARBA00022692"/>
    </source>
</evidence>
<keyword evidence="5 7" id="KW-1133">Transmembrane helix</keyword>
<keyword evidence="3" id="KW-1003">Cell membrane</keyword>
<feature type="transmembrane region" description="Helical" evidence="7">
    <location>
        <begin position="267"/>
        <end position="286"/>
    </location>
</feature>
<evidence type="ECO:0000256" key="3">
    <source>
        <dbReference type="ARBA" id="ARBA00022475"/>
    </source>
</evidence>
<feature type="transmembrane region" description="Helical" evidence="7">
    <location>
        <begin position="156"/>
        <end position="179"/>
    </location>
</feature>
<dbReference type="PANTHER" id="PTHR30193:SF37">
    <property type="entry name" value="INNER MEMBRANE ABC TRANSPORTER PERMEASE PROTEIN YCJO"/>
    <property type="match status" value="1"/>
</dbReference>
<evidence type="ECO:0000313" key="9">
    <source>
        <dbReference type="EMBL" id="SIS67608.1"/>
    </source>
</evidence>
<dbReference type="InterPro" id="IPR035906">
    <property type="entry name" value="MetI-like_sf"/>
</dbReference>